<dbReference type="EMBL" id="CP144523">
    <property type="protein sequence ID" value="WWC69833.1"/>
    <property type="molecule type" value="Genomic_DNA"/>
</dbReference>
<feature type="region of interest" description="Disordered" evidence="1">
    <location>
        <begin position="180"/>
        <end position="231"/>
    </location>
</feature>
<feature type="compositionally biased region" description="Low complexity" evidence="1">
    <location>
        <begin position="331"/>
        <end position="349"/>
    </location>
</feature>
<dbReference type="GeneID" id="30176094"/>
<evidence type="ECO:0000313" key="3">
    <source>
        <dbReference type="EMBL" id="WWC69833.1"/>
    </source>
</evidence>
<reference evidence="3" key="1">
    <citation type="submission" date="2013-07" db="EMBL/GenBank/DDBJ databases">
        <authorList>
            <consortium name="The Broad Institute Genome Sequencing Platform"/>
            <person name="Cuomo C."/>
            <person name="Litvintseva A."/>
            <person name="Chen Y."/>
            <person name="Heitman J."/>
            <person name="Sun S."/>
            <person name="Springer D."/>
            <person name="Dromer F."/>
            <person name="Young S.K."/>
            <person name="Zeng Q."/>
            <person name="Gargeya S."/>
            <person name="Fitzgerald M."/>
            <person name="Abouelleil A."/>
            <person name="Alvarado L."/>
            <person name="Berlin A.M."/>
            <person name="Chapman S.B."/>
            <person name="Dewar J."/>
            <person name="Goldberg J."/>
            <person name="Griggs A."/>
            <person name="Gujja S."/>
            <person name="Hansen M."/>
            <person name="Howarth C."/>
            <person name="Imamovic A."/>
            <person name="Larimer J."/>
            <person name="McCowan C."/>
            <person name="Murphy C."/>
            <person name="Pearson M."/>
            <person name="Priest M."/>
            <person name="Roberts A."/>
            <person name="Saif S."/>
            <person name="Shea T."/>
            <person name="Sykes S."/>
            <person name="Wortman J."/>
            <person name="Nusbaum C."/>
            <person name="Birren B."/>
        </authorList>
    </citation>
    <scope>NUCLEOTIDE SEQUENCE</scope>
    <source>
        <strain evidence="3">CBS 10737</strain>
    </source>
</reference>
<evidence type="ECO:0000256" key="1">
    <source>
        <dbReference type="SAM" id="MobiDB-lite"/>
    </source>
</evidence>
<dbReference type="AlphaFoldDB" id="A0AAJ8MQD7"/>
<protein>
    <submittedName>
        <fullName evidence="3">Uncharacterized protein</fullName>
    </submittedName>
</protein>
<dbReference type="RefSeq" id="XP_019007467.2">
    <property type="nucleotide sequence ID" value="XM_019159415.2"/>
</dbReference>
<feature type="region of interest" description="Disordered" evidence="1">
    <location>
        <begin position="321"/>
        <end position="384"/>
    </location>
</feature>
<feature type="chain" id="PRO_5042526570" evidence="2">
    <location>
        <begin position="20"/>
        <end position="436"/>
    </location>
</feature>
<keyword evidence="4" id="KW-1185">Reference proteome</keyword>
<accession>A0AAJ8MQD7</accession>
<gene>
    <name evidence="3" type="ORF">I206_103776</name>
</gene>
<evidence type="ECO:0000313" key="4">
    <source>
        <dbReference type="Proteomes" id="UP000094020"/>
    </source>
</evidence>
<feature type="signal peptide" evidence="2">
    <location>
        <begin position="1"/>
        <end position="19"/>
    </location>
</feature>
<feature type="compositionally biased region" description="Low complexity" evidence="1">
    <location>
        <begin position="216"/>
        <end position="231"/>
    </location>
</feature>
<dbReference type="KEGG" id="kpin:30176094"/>
<name>A0AAJ8MQD7_9TREE</name>
<organism evidence="3 4">
    <name type="scientific">Kwoniella pini CBS 10737</name>
    <dbReference type="NCBI Taxonomy" id="1296096"/>
    <lineage>
        <taxon>Eukaryota</taxon>
        <taxon>Fungi</taxon>
        <taxon>Dikarya</taxon>
        <taxon>Basidiomycota</taxon>
        <taxon>Agaricomycotina</taxon>
        <taxon>Tremellomycetes</taxon>
        <taxon>Tremellales</taxon>
        <taxon>Cryptococcaceae</taxon>
        <taxon>Kwoniella</taxon>
    </lineage>
</organism>
<sequence>MISNGLLFGLVGVLTFARAAPTREPPYFTLESAEATVYYDLTGQDACANTFGPNWSETTGNTGPNARPPACETTRAKTLSDMDLVTAIAFNDFLVDNDLLNWCGRIVNVYRPDGTPYTLESGPFFIWDGCGNCHNRSIIDLSSEALIGLQEHANGTSGCDNPQGLRVEVTNDYYWKLKDGGEVNENPTEADRGTGTFVGPIPTDTTHSGPNSDFPTATWAGSATGQSSAGSAITSVSSNTAMSVSTGLADTYASATTSQLSGGLNAAVPTTTESQHGASNGIYNNAGTFTTSMTNSVPASQTIAGSANTLVAGAKDFAEGADTGDSLDNQAASATSESVGSSGSITDSSNLANATDPVSSTNTENDGISGSNSSDQVGSQIPNSEECECDPGTYTCEGLELRICGNIQAGTTKVGWMPSGQCSNKCELSGGNILCV</sequence>
<dbReference type="Proteomes" id="UP000094020">
    <property type="component" value="Chromosome 5"/>
</dbReference>
<feature type="compositionally biased region" description="Polar residues" evidence="1">
    <location>
        <begin position="203"/>
        <end position="215"/>
    </location>
</feature>
<proteinExistence type="predicted"/>
<evidence type="ECO:0000256" key="2">
    <source>
        <dbReference type="SAM" id="SignalP"/>
    </source>
</evidence>
<feature type="compositionally biased region" description="Polar residues" evidence="1">
    <location>
        <begin position="350"/>
        <end position="383"/>
    </location>
</feature>
<keyword evidence="2" id="KW-0732">Signal</keyword>
<reference evidence="3" key="2">
    <citation type="submission" date="2024-02" db="EMBL/GenBank/DDBJ databases">
        <title>Comparative genomics of Cryptococcus and Kwoniella reveals pathogenesis evolution and contrasting modes of karyotype evolution via chromosome fusion or intercentromeric recombination.</title>
        <authorList>
            <person name="Coelho M.A."/>
            <person name="David-Palma M."/>
            <person name="Shea T."/>
            <person name="Bowers K."/>
            <person name="McGinley-Smith S."/>
            <person name="Mohammad A.W."/>
            <person name="Gnirke A."/>
            <person name="Yurkov A.M."/>
            <person name="Nowrousian M."/>
            <person name="Sun S."/>
            <person name="Cuomo C.A."/>
            <person name="Heitman J."/>
        </authorList>
    </citation>
    <scope>NUCLEOTIDE SEQUENCE</scope>
    <source>
        <strain evidence="3">CBS 10737</strain>
    </source>
</reference>